<organism evidence="1 2">
    <name type="scientific">Dehalobacter restrictus</name>
    <dbReference type="NCBI Taxonomy" id="55583"/>
    <lineage>
        <taxon>Bacteria</taxon>
        <taxon>Bacillati</taxon>
        <taxon>Bacillota</taxon>
        <taxon>Clostridia</taxon>
        <taxon>Eubacteriales</taxon>
        <taxon>Desulfitobacteriaceae</taxon>
        <taxon>Dehalobacter</taxon>
    </lineage>
</organism>
<dbReference type="RefSeq" id="WP_015044481.1">
    <property type="nucleotide sequence ID" value="NZ_CP046996.1"/>
</dbReference>
<protein>
    <submittedName>
        <fullName evidence="1">DUF2922 family protein</fullName>
    </submittedName>
</protein>
<dbReference type="Pfam" id="PF11148">
    <property type="entry name" value="DUF2922"/>
    <property type="match status" value="1"/>
</dbReference>
<evidence type="ECO:0000313" key="1">
    <source>
        <dbReference type="EMBL" id="QGZ99825.1"/>
    </source>
</evidence>
<dbReference type="InterPro" id="IPR021321">
    <property type="entry name" value="DUF2922"/>
</dbReference>
<dbReference type="AlphaFoldDB" id="A0A857DHX3"/>
<dbReference type="Proteomes" id="UP000430508">
    <property type="component" value="Chromosome"/>
</dbReference>
<gene>
    <name evidence="1" type="ORF">GQ588_03770</name>
</gene>
<name>A0A857DHX3_9FIRM</name>
<evidence type="ECO:0000313" key="2">
    <source>
        <dbReference type="Proteomes" id="UP000430508"/>
    </source>
</evidence>
<sequence>MAITSQKVLRMVFTTVGGKAFTITLPQPKAGLTLAQVGTVMDLIMAKNIFATSSGDLASKRDIKVVDTTTDDLFDPPQE</sequence>
<accession>A0A857DHX3</accession>
<proteinExistence type="predicted"/>
<reference evidence="1 2" key="1">
    <citation type="submission" date="2019-12" db="EMBL/GenBank/DDBJ databases">
        <title>Sequence classification of anaerobic respiratory reductive dehalogenases: First we see many, then we see few.</title>
        <authorList>
            <person name="Molenda O."/>
            <person name="Puentes Jacome L.A."/>
            <person name="Cao X."/>
            <person name="Nesbo C.L."/>
            <person name="Tang S."/>
            <person name="Morson N."/>
            <person name="Patron J."/>
            <person name="Lomheim L."/>
            <person name="Wishart D.S."/>
            <person name="Edwards E.A."/>
        </authorList>
    </citation>
    <scope>NUCLEOTIDE SEQUENCE [LARGE SCALE GENOMIC DNA]</scope>
    <source>
        <strain evidence="1 2">12DCA</strain>
    </source>
</reference>
<dbReference type="EMBL" id="CP046996">
    <property type="protein sequence ID" value="QGZ99825.1"/>
    <property type="molecule type" value="Genomic_DNA"/>
</dbReference>